<protein>
    <submittedName>
        <fullName evidence="3">Alpha/Beta hydrolase protein</fullName>
    </submittedName>
</protein>
<dbReference type="Gene3D" id="3.40.50.1820">
    <property type="entry name" value="alpha/beta hydrolase"/>
    <property type="match status" value="1"/>
</dbReference>
<gene>
    <name evidence="3" type="ORF">BDV37DRAFT_295071</name>
</gene>
<dbReference type="Proteomes" id="UP000325579">
    <property type="component" value="Unassembled WGS sequence"/>
</dbReference>
<name>A0A5N6I5R9_9EURO</name>
<evidence type="ECO:0000256" key="2">
    <source>
        <dbReference type="SAM" id="MobiDB-lite"/>
    </source>
</evidence>
<dbReference type="RefSeq" id="XP_031939960.1">
    <property type="nucleotide sequence ID" value="XM_032089775.1"/>
</dbReference>
<organism evidence="3 4">
    <name type="scientific">Aspergillus pseudonomiae</name>
    <dbReference type="NCBI Taxonomy" id="1506151"/>
    <lineage>
        <taxon>Eukaryota</taxon>
        <taxon>Fungi</taxon>
        <taxon>Dikarya</taxon>
        <taxon>Ascomycota</taxon>
        <taxon>Pezizomycotina</taxon>
        <taxon>Eurotiomycetes</taxon>
        <taxon>Eurotiomycetidae</taxon>
        <taxon>Eurotiales</taxon>
        <taxon>Aspergillaceae</taxon>
        <taxon>Aspergillus</taxon>
        <taxon>Aspergillus subgen. Circumdati</taxon>
    </lineage>
</organism>
<keyword evidence="4" id="KW-1185">Reference proteome</keyword>
<dbReference type="EMBL" id="ML736785">
    <property type="protein sequence ID" value="KAE8402641.1"/>
    <property type="molecule type" value="Genomic_DNA"/>
</dbReference>
<feature type="region of interest" description="Disordered" evidence="2">
    <location>
        <begin position="1"/>
        <end position="23"/>
    </location>
</feature>
<dbReference type="AlphaFoldDB" id="A0A5N6I5R9"/>
<dbReference type="SUPFAM" id="SSF53474">
    <property type="entry name" value="alpha/beta-Hydrolases"/>
    <property type="match status" value="1"/>
</dbReference>
<dbReference type="InterPro" id="IPR029058">
    <property type="entry name" value="AB_hydrolase_fold"/>
</dbReference>
<proteinExistence type="predicted"/>
<reference evidence="3 4" key="1">
    <citation type="submission" date="2019-04" db="EMBL/GenBank/DDBJ databases">
        <authorList>
            <consortium name="DOE Joint Genome Institute"/>
            <person name="Mondo S."/>
            <person name="Kjaerbolling I."/>
            <person name="Vesth T."/>
            <person name="Frisvad J.C."/>
            <person name="Nybo J.L."/>
            <person name="Theobald S."/>
            <person name="Kildgaard S."/>
            <person name="Isbrandt T."/>
            <person name="Kuo A."/>
            <person name="Sato A."/>
            <person name="Lyhne E.K."/>
            <person name="Kogle M.E."/>
            <person name="Wiebenga A."/>
            <person name="Kun R.S."/>
            <person name="Lubbers R.J."/>
            <person name="Makela M.R."/>
            <person name="Barry K."/>
            <person name="Chovatia M."/>
            <person name="Clum A."/>
            <person name="Daum C."/>
            <person name="Haridas S."/>
            <person name="He G."/>
            <person name="LaButti K."/>
            <person name="Lipzen A."/>
            <person name="Riley R."/>
            <person name="Salamov A."/>
            <person name="Simmons B.A."/>
            <person name="Magnuson J.K."/>
            <person name="Henrissat B."/>
            <person name="Mortensen U.H."/>
            <person name="Larsen T.O."/>
            <person name="Devries R.P."/>
            <person name="Grigoriev I.V."/>
            <person name="Machida M."/>
            <person name="Baker S.E."/>
            <person name="Andersen M.R."/>
            <person name="Cantor M.N."/>
            <person name="Hua S.X."/>
        </authorList>
    </citation>
    <scope>NUCLEOTIDE SEQUENCE [LARGE SCALE GENOMIC DNA]</scope>
    <source>
        <strain evidence="3 4">CBS 119388</strain>
    </source>
</reference>
<dbReference type="GO" id="GO:0016787">
    <property type="term" value="F:hydrolase activity"/>
    <property type="evidence" value="ECO:0007669"/>
    <property type="project" value="UniProtKB-KW"/>
</dbReference>
<evidence type="ECO:0000313" key="4">
    <source>
        <dbReference type="Proteomes" id="UP000325579"/>
    </source>
</evidence>
<dbReference type="OrthoDB" id="433474at2759"/>
<dbReference type="Pfam" id="PF07859">
    <property type="entry name" value="Abhydrolase_3"/>
    <property type="match status" value="1"/>
</dbReference>
<accession>A0A5N7D8A4</accession>
<accession>A0A5N6I5R9</accession>
<evidence type="ECO:0000256" key="1">
    <source>
        <dbReference type="ARBA" id="ARBA00022801"/>
    </source>
</evidence>
<sequence length="337" mass="36700">MSGLSPQQIQYKAPRSLPRPPFDPAFKNAGGLARFTDELNLKAVRRYSSTDSANAILEKFPHLAHVEYNVPAVKGLDDHSSTLSIFRSKCPTDTKKSVLHYIHGGGQVSGTRFSGLDSVISLLPENENLVFATIEYRLAPEYRAPAGAYDCYAGLVYLADNAVELGINPANIVVFGISGGGPLAAASCLLSRNLGYPQVRAQMLVVPMLDDRDEIGVSWRQFETGTLWPGQSNRMAWDMVLGQERGGPHVDEVRCAARAIDLSKLPPAFIDVGECEVFRDGAVAYASRIWESGGTAELHVWPGVYHGAHLLEDTPVTQAMLAAQRGYIVRALELCED</sequence>
<dbReference type="GeneID" id="43674466"/>
<dbReference type="InterPro" id="IPR013094">
    <property type="entry name" value="AB_hydrolase_3"/>
</dbReference>
<feature type="compositionally biased region" description="Polar residues" evidence="2">
    <location>
        <begin position="1"/>
        <end position="10"/>
    </location>
</feature>
<evidence type="ECO:0000313" key="3">
    <source>
        <dbReference type="EMBL" id="KAE8402641.1"/>
    </source>
</evidence>
<keyword evidence="1 3" id="KW-0378">Hydrolase</keyword>
<dbReference type="PANTHER" id="PTHR48081">
    <property type="entry name" value="AB HYDROLASE SUPERFAMILY PROTEIN C4A8.06C"/>
    <property type="match status" value="1"/>
</dbReference>
<dbReference type="PANTHER" id="PTHR48081:SF8">
    <property type="entry name" value="ALPHA_BETA HYDROLASE FOLD-3 DOMAIN-CONTAINING PROTEIN-RELATED"/>
    <property type="match status" value="1"/>
</dbReference>
<dbReference type="InterPro" id="IPR050300">
    <property type="entry name" value="GDXG_lipolytic_enzyme"/>
</dbReference>